<evidence type="ECO:0000313" key="2">
    <source>
        <dbReference type="Proteomes" id="UP001595699"/>
    </source>
</evidence>
<dbReference type="Pfam" id="PF14433">
    <property type="entry name" value="SUKH-3"/>
    <property type="match status" value="1"/>
</dbReference>
<dbReference type="EMBL" id="JBHRZH010000047">
    <property type="protein sequence ID" value="MFC3766072.1"/>
    <property type="molecule type" value="Genomic_DNA"/>
</dbReference>
<dbReference type="Proteomes" id="UP001595699">
    <property type="component" value="Unassembled WGS sequence"/>
</dbReference>
<dbReference type="InterPro" id="IPR025850">
    <property type="entry name" value="SUKH-3"/>
</dbReference>
<reference evidence="2" key="1">
    <citation type="journal article" date="2019" name="Int. J. Syst. Evol. Microbiol.">
        <title>The Global Catalogue of Microorganisms (GCM) 10K type strain sequencing project: providing services to taxonomists for standard genome sequencing and annotation.</title>
        <authorList>
            <consortium name="The Broad Institute Genomics Platform"/>
            <consortium name="The Broad Institute Genome Sequencing Center for Infectious Disease"/>
            <person name="Wu L."/>
            <person name="Ma J."/>
        </authorList>
    </citation>
    <scope>NUCLEOTIDE SEQUENCE [LARGE SCALE GENOMIC DNA]</scope>
    <source>
        <strain evidence="2">CGMCC 4.7241</strain>
    </source>
</reference>
<gene>
    <name evidence="1" type="ORF">ACFOUW_34925</name>
</gene>
<organism evidence="1 2">
    <name type="scientific">Tenggerimyces flavus</name>
    <dbReference type="NCBI Taxonomy" id="1708749"/>
    <lineage>
        <taxon>Bacteria</taxon>
        <taxon>Bacillati</taxon>
        <taxon>Actinomycetota</taxon>
        <taxon>Actinomycetes</taxon>
        <taxon>Propionibacteriales</taxon>
        <taxon>Nocardioidaceae</taxon>
        <taxon>Tenggerimyces</taxon>
    </lineage>
</organism>
<dbReference type="RefSeq" id="WP_205121703.1">
    <property type="nucleotide sequence ID" value="NZ_JAFBCM010000001.1"/>
</dbReference>
<dbReference type="Pfam" id="PF14431">
    <property type="entry name" value="YwqJ-deaminase"/>
    <property type="match status" value="1"/>
</dbReference>
<name>A0ABV7YM44_9ACTN</name>
<keyword evidence="2" id="KW-1185">Reference proteome</keyword>
<evidence type="ECO:0000313" key="1">
    <source>
        <dbReference type="EMBL" id="MFC3766072.1"/>
    </source>
</evidence>
<sequence length="402" mass="43583">MITRDEAGLIAEKWVADSAPPDVRLIPMVHEFDLGYVVWGGHPPGTPPLVGAGRGIIDKETGDLSVWPSLPVELVIGQFRERRTDQPRAPRTSDPADQVRRDLRRLATPAKVTHLTLADRVLVVRSVKGDAEPQHHRLVREFYAGGMGPEYRERGYDRCSEAAAFSDALHAEDARRTVADAPAITVKQAREELFAGARMSTYLVREGGDAVAGQVALPCFSCVLLGRSFGFELNPPRSPSLSEVPLSAEAAEMLGAPGWSRVRGTDEQTARTVRLICDQVGRHGARIESFEAANAVLTAFGGMSVAQHGPGRDLRRRPFTLDPLLAAATAETLADFGGLLGTRLFPLGMEGDHDAMLAIDESGRIFALDHAGEWFLGDSIEPALAVLMSGTQPLRIDDHGHW</sequence>
<accession>A0ABV7YM44</accession>
<protein>
    <submittedName>
        <fullName evidence="1">SUKH-3 domain-containing protein</fullName>
    </submittedName>
</protein>
<proteinExistence type="predicted"/>
<comment type="caution">
    <text evidence="1">The sequence shown here is derived from an EMBL/GenBank/DDBJ whole genome shotgun (WGS) entry which is preliminary data.</text>
</comment>
<dbReference type="InterPro" id="IPR025968">
    <property type="entry name" value="YwqJ_deaminase"/>
</dbReference>